<name>A0AA39YKF3_9PEZI</name>
<evidence type="ECO:0000313" key="3">
    <source>
        <dbReference type="EMBL" id="KAK0653202.1"/>
    </source>
</evidence>
<dbReference type="PANTHER" id="PTHR28065:SF1">
    <property type="entry name" value="DUF4050 DOMAIN-CONTAINING PROTEIN"/>
    <property type="match status" value="1"/>
</dbReference>
<feature type="region of interest" description="Disordered" evidence="1">
    <location>
        <begin position="215"/>
        <end position="249"/>
    </location>
</feature>
<protein>
    <recommendedName>
        <fullName evidence="2">Gag1-like clamp domain-containing protein</fullName>
    </recommendedName>
</protein>
<dbReference type="AlphaFoldDB" id="A0AA39YKF3"/>
<sequence length="425" mass="45492">MDTNQTAARDARRYLLERVRNDWDWPPLPPNIAPTEHAAAAAAAAEADYATGASEDELRGVTEFRERYYGSTDDDNDDSPSEDEAEHGGGGGGTTTKAAGQHNGAAGAGSKAANGKEYRFDSPEHVGPRVAEERAARRKRRRRRALEEEMRWNEGMAVFVRRRDRWTGAASVRKYARRQSRSSADMHPAELEARDTVVKMLEETALVEEKVVADGAAEDAQSDANNGKASATNGEETSAEEGEEGEQDAIEKVEKTSRINIDIPASEEPLVPLAPPLLPQNVIRQSITPKAYSDIYAKIVVSGQTPKVPINLSHMTRALVQGWKDDGEWPPRPGPVDPLMGRKKIGTAAGRVGTLAAVLGGGGDGGKAGSGSSAAGHHGEFLAHHPHLQKGVESVKKVFRLSGGHHVHSNPGAGLAHDGHPPQAN</sequence>
<feature type="compositionally biased region" description="Low complexity" evidence="1">
    <location>
        <begin position="95"/>
        <end position="113"/>
    </location>
</feature>
<reference evidence="3" key="1">
    <citation type="submission" date="2023-06" db="EMBL/GenBank/DDBJ databases">
        <title>Multi-omics analyses reveal the molecular pathogenesis toolkit of Lasiodiplodia hormozganensis, a cross-kingdom pathogen.</title>
        <authorList>
            <person name="Felix C."/>
            <person name="Meneses R."/>
            <person name="Goncalves M.F.M."/>
            <person name="Tilleman L."/>
            <person name="Duarte A.S."/>
            <person name="Jorrin-Novo J.V."/>
            <person name="Van De Peer Y."/>
            <person name="Deforce D."/>
            <person name="Van Nieuwerburgh F."/>
            <person name="Esteves A.C."/>
            <person name="Alves A."/>
        </authorList>
    </citation>
    <scope>NUCLEOTIDE SEQUENCE</scope>
    <source>
        <strain evidence="3">CBS 339.90</strain>
    </source>
</reference>
<dbReference type="InterPro" id="IPR053274">
    <property type="entry name" value="Fluconazole_resistance"/>
</dbReference>
<feature type="domain" description="Gag1-like clamp" evidence="2">
    <location>
        <begin position="117"/>
        <end position="330"/>
    </location>
</feature>
<feature type="compositionally biased region" description="Basic and acidic residues" evidence="1">
    <location>
        <begin position="56"/>
        <end position="68"/>
    </location>
</feature>
<feature type="compositionally biased region" description="Low complexity" evidence="1">
    <location>
        <begin position="38"/>
        <end position="53"/>
    </location>
</feature>
<gene>
    <name evidence="3" type="ORF">DIS24_g6249</name>
</gene>
<dbReference type="Proteomes" id="UP001175001">
    <property type="component" value="Unassembled WGS sequence"/>
</dbReference>
<organism evidence="3 4">
    <name type="scientific">Lasiodiplodia hormozganensis</name>
    <dbReference type="NCBI Taxonomy" id="869390"/>
    <lineage>
        <taxon>Eukaryota</taxon>
        <taxon>Fungi</taxon>
        <taxon>Dikarya</taxon>
        <taxon>Ascomycota</taxon>
        <taxon>Pezizomycotina</taxon>
        <taxon>Dothideomycetes</taxon>
        <taxon>Dothideomycetes incertae sedis</taxon>
        <taxon>Botryosphaeriales</taxon>
        <taxon>Botryosphaeriaceae</taxon>
        <taxon>Lasiodiplodia</taxon>
    </lineage>
</organism>
<accession>A0AA39YKF3</accession>
<dbReference type="InterPro" id="IPR025124">
    <property type="entry name" value="Gag1-like_clamp"/>
</dbReference>
<feature type="compositionally biased region" description="Acidic residues" evidence="1">
    <location>
        <begin position="72"/>
        <end position="85"/>
    </location>
</feature>
<feature type="region of interest" description="Disordered" evidence="1">
    <location>
        <begin position="22"/>
        <end position="148"/>
    </location>
</feature>
<evidence type="ECO:0000259" key="2">
    <source>
        <dbReference type="Pfam" id="PF13259"/>
    </source>
</evidence>
<comment type="caution">
    <text evidence="3">The sequence shown here is derived from an EMBL/GenBank/DDBJ whole genome shotgun (WGS) entry which is preliminary data.</text>
</comment>
<evidence type="ECO:0000256" key="1">
    <source>
        <dbReference type="SAM" id="MobiDB-lite"/>
    </source>
</evidence>
<dbReference type="EMBL" id="JAUJDW010000029">
    <property type="protein sequence ID" value="KAK0653202.1"/>
    <property type="molecule type" value="Genomic_DNA"/>
</dbReference>
<dbReference type="PANTHER" id="PTHR28065">
    <property type="entry name" value="FREQUENIN"/>
    <property type="match status" value="1"/>
</dbReference>
<proteinExistence type="predicted"/>
<feature type="compositionally biased region" description="Basic and acidic residues" evidence="1">
    <location>
        <begin position="114"/>
        <end position="135"/>
    </location>
</feature>
<feature type="compositionally biased region" description="Acidic residues" evidence="1">
    <location>
        <begin position="237"/>
        <end position="248"/>
    </location>
</feature>
<keyword evidence="4" id="KW-1185">Reference proteome</keyword>
<evidence type="ECO:0000313" key="4">
    <source>
        <dbReference type="Proteomes" id="UP001175001"/>
    </source>
</evidence>
<dbReference type="Pfam" id="PF13259">
    <property type="entry name" value="clamp_Gag1-like"/>
    <property type="match status" value="1"/>
</dbReference>
<feature type="region of interest" description="Disordered" evidence="1">
    <location>
        <begin position="403"/>
        <end position="425"/>
    </location>
</feature>